<dbReference type="STRING" id="1227493.C483_07187"/>
<dbReference type="SUPFAM" id="SSF53850">
    <property type="entry name" value="Periplasmic binding protein-like II"/>
    <property type="match status" value="1"/>
</dbReference>
<organism evidence="3 4">
    <name type="scientific">Natrialba hulunbeirensis JCM 10989</name>
    <dbReference type="NCBI Taxonomy" id="1227493"/>
    <lineage>
        <taxon>Archaea</taxon>
        <taxon>Methanobacteriati</taxon>
        <taxon>Methanobacteriota</taxon>
        <taxon>Stenosarchaea group</taxon>
        <taxon>Halobacteria</taxon>
        <taxon>Halobacteriales</taxon>
        <taxon>Natrialbaceae</taxon>
        <taxon>Natrialba</taxon>
    </lineage>
</organism>
<dbReference type="PANTHER" id="PTHR31528">
    <property type="entry name" value="4-AMINO-5-HYDROXYMETHYL-2-METHYLPYRIMIDINE PHOSPHATE SYNTHASE THI11-RELATED"/>
    <property type="match status" value="1"/>
</dbReference>
<gene>
    <name evidence="3" type="ORF">C483_07187</name>
</gene>
<reference evidence="3 4" key="1">
    <citation type="journal article" date="2014" name="PLoS Genet.">
        <title>Phylogenetically driven sequencing of extremely halophilic archaea reveals strategies for static and dynamic osmo-response.</title>
        <authorList>
            <person name="Becker E.A."/>
            <person name="Seitzer P.M."/>
            <person name="Tritt A."/>
            <person name="Larsen D."/>
            <person name="Krusor M."/>
            <person name="Yao A.I."/>
            <person name="Wu D."/>
            <person name="Madern D."/>
            <person name="Eisen J.A."/>
            <person name="Darling A.E."/>
            <person name="Facciotti M.T."/>
        </authorList>
    </citation>
    <scope>NUCLEOTIDE SEQUENCE [LARGE SCALE GENOMIC DNA]</scope>
    <source>
        <strain evidence="3 4">JCM 10989</strain>
    </source>
</reference>
<dbReference type="InterPro" id="IPR015168">
    <property type="entry name" value="SsuA/THI5"/>
</dbReference>
<evidence type="ECO:0000313" key="3">
    <source>
        <dbReference type="EMBL" id="ELY92732.1"/>
    </source>
</evidence>
<dbReference type="PATRIC" id="fig|1227493.4.peg.1423"/>
<feature type="region of interest" description="Disordered" evidence="1">
    <location>
        <begin position="183"/>
        <end position="207"/>
    </location>
</feature>
<dbReference type="AlphaFoldDB" id="M0A499"/>
<keyword evidence="4" id="KW-1185">Reference proteome</keyword>
<dbReference type="GO" id="GO:0009228">
    <property type="term" value="P:thiamine biosynthetic process"/>
    <property type="evidence" value="ECO:0007669"/>
    <property type="project" value="InterPro"/>
</dbReference>
<feature type="domain" description="SsuA/THI5-like" evidence="2">
    <location>
        <begin position="208"/>
        <end position="403"/>
    </location>
</feature>
<evidence type="ECO:0000256" key="1">
    <source>
        <dbReference type="SAM" id="MobiDB-lite"/>
    </source>
</evidence>
<dbReference type="EMBL" id="AOIM01000017">
    <property type="protein sequence ID" value="ELY92732.1"/>
    <property type="molecule type" value="Genomic_DNA"/>
</dbReference>
<name>M0A499_9EURY</name>
<comment type="caution">
    <text evidence="3">The sequence shown here is derived from an EMBL/GenBank/DDBJ whole genome shotgun (WGS) entry which is preliminary data.</text>
</comment>
<evidence type="ECO:0000259" key="2">
    <source>
        <dbReference type="Pfam" id="PF09084"/>
    </source>
</evidence>
<dbReference type="Pfam" id="PF09084">
    <property type="entry name" value="NMT1"/>
    <property type="match status" value="1"/>
</dbReference>
<feature type="region of interest" description="Disordered" evidence="1">
    <location>
        <begin position="126"/>
        <end position="165"/>
    </location>
</feature>
<protein>
    <recommendedName>
        <fullName evidence="2">SsuA/THI5-like domain-containing protein</fullName>
    </recommendedName>
</protein>
<sequence length="478" mass="51214">MDRRTFPVLTDADEPLITRLAAGLGEDAGRVLAYLLCRIRETDLDRTATLTAIHIGTSLSQNAARTSLDRLEKRGFVEQTTVQTSSPGRPPNAWYAVDSLTTTARQVADEHAHRLLRQVARFDDDGYRNGDGAPIGSDSSRDRPQLSLLPDPSTCSDQGRRDKPPDQVRVALNWHPNGFHGALFGPVAAADGEPDTPGRPTGSESEPGLELEFEFHACAGSSAAVRTVAEDEKTDLAVAGAATVLCERAAGRDVVPVAVLLPRSPVVLYTTRSAFGEPFERLDQLRDRRLGMPPASETGLLGQLLLSQAGVRDAVDVVELAGEERTALESGDVDAVTGVAADASRLERDGAAVDVISIAEQYPVYGPALVASRAGLADPTTQAQVRAFLAAVTASWGRVQRSPSSVATVIADQATKAGDGVAEAQSRDRIERTLRLATDRFTRSDGVRKHGWGWHTPDDWQRLRAALVQGGVLESRRA</sequence>
<dbReference type="RefSeq" id="WP_006652662.1">
    <property type="nucleotide sequence ID" value="NZ_AOIM01000017.1"/>
</dbReference>
<dbReference type="Gene3D" id="3.40.190.10">
    <property type="entry name" value="Periplasmic binding protein-like II"/>
    <property type="match status" value="2"/>
</dbReference>
<proteinExistence type="predicted"/>
<dbReference type="OrthoDB" id="157197at2157"/>
<dbReference type="PANTHER" id="PTHR31528:SF15">
    <property type="entry name" value="RIBOFLAVIN-BINDING PROTEIN RIBY"/>
    <property type="match status" value="1"/>
</dbReference>
<evidence type="ECO:0000313" key="4">
    <source>
        <dbReference type="Proteomes" id="UP000011519"/>
    </source>
</evidence>
<dbReference type="InterPro" id="IPR027939">
    <property type="entry name" value="NMT1/THI5"/>
</dbReference>
<dbReference type="Proteomes" id="UP000011519">
    <property type="component" value="Unassembled WGS sequence"/>
</dbReference>
<accession>M0A499</accession>